<gene>
    <name evidence="1" type="ORF">LLUT_LOCUS24540</name>
</gene>
<keyword evidence="2" id="KW-1185">Reference proteome</keyword>
<dbReference type="EMBL" id="CAXHTB010000017">
    <property type="protein sequence ID" value="CAL0323480.1"/>
    <property type="molecule type" value="Genomic_DNA"/>
</dbReference>
<dbReference type="GO" id="GO:0006412">
    <property type="term" value="P:translation"/>
    <property type="evidence" value="ECO:0007669"/>
    <property type="project" value="InterPro"/>
</dbReference>
<dbReference type="AlphaFoldDB" id="A0AAV1XP37"/>
<dbReference type="Proteomes" id="UP001497480">
    <property type="component" value="Unassembled WGS sequence"/>
</dbReference>
<evidence type="ECO:0000313" key="1">
    <source>
        <dbReference type="EMBL" id="CAL0323480.1"/>
    </source>
</evidence>
<comment type="caution">
    <text evidence="1">The sequence shown here is derived from an EMBL/GenBank/DDBJ whole genome shotgun (WGS) entry which is preliminary data.</text>
</comment>
<reference evidence="1 2" key="1">
    <citation type="submission" date="2024-03" db="EMBL/GenBank/DDBJ databases">
        <authorList>
            <person name="Martinez-Hernandez J."/>
        </authorList>
    </citation>
    <scope>NUCLEOTIDE SEQUENCE [LARGE SCALE GENOMIC DNA]</scope>
</reference>
<dbReference type="GO" id="GO:0005840">
    <property type="term" value="C:ribosome"/>
    <property type="evidence" value="ECO:0007669"/>
    <property type="project" value="InterPro"/>
</dbReference>
<dbReference type="SUPFAM" id="SSF56047">
    <property type="entry name" value="Ribosomal protein S8"/>
    <property type="match status" value="1"/>
</dbReference>
<sequence>MKHGYIGEFEYADDHKAGKIVVELIWDLDLWIKDVFVNNTWHFDNISTIIPLEIKDVVEKHRLYLHLMGDQTNLARSEHKPATVSHKPNTHQAAQAGSLAEEVDKLLGQGTKPLLKGLVRR</sequence>
<evidence type="ECO:0000313" key="2">
    <source>
        <dbReference type="Proteomes" id="UP001497480"/>
    </source>
</evidence>
<dbReference type="InterPro" id="IPR035987">
    <property type="entry name" value="Ribosomal_uS8_sf"/>
</dbReference>
<protein>
    <submittedName>
        <fullName evidence="1">Uncharacterized protein</fullName>
    </submittedName>
</protein>
<name>A0AAV1XP37_LUPLU</name>
<organism evidence="1 2">
    <name type="scientific">Lupinus luteus</name>
    <name type="common">European yellow lupine</name>
    <dbReference type="NCBI Taxonomy" id="3873"/>
    <lineage>
        <taxon>Eukaryota</taxon>
        <taxon>Viridiplantae</taxon>
        <taxon>Streptophyta</taxon>
        <taxon>Embryophyta</taxon>
        <taxon>Tracheophyta</taxon>
        <taxon>Spermatophyta</taxon>
        <taxon>Magnoliopsida</taxon>
        <taxon>eudicotyledons</taxon>
        <taxon>Gunneridae</taxon>
        <taxon>Pentapetalae</taxon>
        <taxon>rosids</taxon>
        <taxon>fabids</taxon>
        <taxon>Fabales</taxon>
        <taxon>Fabaceae</taxon>
        <taxon>Papilionoideae</taxon>
        <taxon>50 kb inversion clade</taxon>
        <taxon>genistoids sensu lato</taxon>
        <taxon>core genistoids</taxon>
        <taxon>Genisteae</taxon>
        <taxon>Lupinus</taxon>
    </lineage>
</organism>
<dbReference type="Gene3D" id="3.30.1370.30">
    <property type="match status" value="1"/>
</dbReference>
<accession>A0AAV1XP37</accession>
<proteinExistence type="predicted"/>
<dbReference type="GO" id="GO:0003735">
    <property type="term" value="F:structural constituent of ribosome"/>
    <property type="evidence" value="ECO:0007669"/>
    <property type="project" value="InterPro"/>
</dbReference>